<evidence type="ECO:0000313" key="3">
    <source>
        <dbReference type="Proteomes" id="UP001189429"/>
    </source>
</evidence>
<feature type="region of interest" description="Disordered" evidence="1">
    <location>
        <begin position="200"/>
        <end position="248"/>
    </location>
</feature>
<accession>A0ABN9T0F6</accession>
<comment type="caution">
    <text evidence="2">The sequence shown here is derived from an EMBL/GenBank/DDBJ whole genome shotgun (WGS) entry which is preliminary data.</text>
</comment>
<protein>
    <submittedName>
        <fullName evidence="2">Uncharacterized protein</fullName>
    </submittedName>
</protein>
<name>A0ABN9T0F6_9DINO</name>
<proteinExistence type="predicted"/>
<evidence type="ECO:0000256" key="1">
    <source>
        <dbReference type="SAM" id="MobiDB-lite"/>
    </source>
</evidence>
<evidence type="ECO:0000313" key="2">
    <source>
        <dbReference type="EMBL" id="CAK0838225.1"/>
    </source>
</evidence>
<dbReference type="Proteomes" id="UP001189429">
    <property type="component" value="Unassembled WGS sequence"/>
</dbReference>
<reference evidence="2" key="1">
    <citation type="submission" date="2023-10" db="EMBL/GenBank/DDBJ databases">
        <authorList>
            <person name="Chen Y."/>
            <person name="Shah S."/>
            <person name="Dougan E. K."/>
            <person name="Thang M."/>
            <person name="Chan C."/>
        </authorList>
    </citation>
    <scope>NUCLEOTIDE SEQUENCE [LARGE SCALE GENOMIC DNA]</scope>
</reference>
<organism evidence="2 3">
    <name type="scientific">Prorocentrum cordatum</name>
    <dbReference type="NCBI Taxonomy" id="2364126"/>
    <lineage>
        <taxon>Eukaryota</taxon>
        <taxon>Sar</taxon>
        <taxon>Alveolata</taxon>
        <taxon>Dinophyceae</taxon>
        <taxon>Prorocentrales</taxon>
        <taxon>Prorocentraceae</taxon>
        <taxon>Prorocentrum</taxon>
    </lineage>
</organism>
<keyword evidence="3" id="KW-1185">Reference proteome</keyword>
<feature type="compositionally biased region" description="Low complexity" evidence="1">
    <location>
        <begin position="237"/>
        <end position="247"/>
    </location>
</feature>
<sequence length="303" mass="33873">MATLTSVGRSQMWALKDIRAHDTFGGVRDEFESYFFTMEAEVTEMGWRHLYDAAVTHVGPISFESITNEETRELSRNLGTFLAMKMRGKAQTMTKLAGAGNGFEALRQIYADYRPQGGTSEHSLLTTTVQPKWWTNDDHSRRSFAEVLHDWDRLVTQCELASQEKISDIMKCATILGYAPLQIRKVLDGASQEVKENCAVMRSRRPSSTAAERPPLRGGRRPRRQALQTRRPRRTSDGWSACSSGSSRRCDWSQLTDSGGRHLYICASSGCRSQPCQDRCRCIVGALQQMAASGRAGLGILEP</sequence>
<gene>
    <name evidence="2" type="ORF">PCOR1329_LOCUS34209</name>
</gene>
<dbReference type="EMBL" id="CAUYUJ010014205">
    <property type="protein sequence ID" value="CAK0838225.1"/>
    <property type="molecule type" value="Genomic_DNA"/>
</dbReference>